<dbReference type="Proteomes" id="UP000499080">
    <property type="component" value="Unassembled WGS sequence"/>
</dbReference>
<dbReference type="PANTHER" id="PTHR38681">
    <property type="entry name" value="RETROVIRUS-RELATED POL POLYPROTEIN FROM TRANSPOSON 412-LIKE PROTEIN-RELATED"/>
    <property type="match status" value="1"/>
</dbReference>
<dbReference type="AlphaFoldDB" id="A0A4Y2F103"/>
<dbReference type="OrthoDB" id="775972at2759"/>
<sequence length="103" mass="11790">MDLLTCTHVFVRYDAVRAPLRPPYDGPFLVIDRTDNFFRIQREGKVKVVSIHRLKPAFMLSDILAVTASANDSLKTFVEVKEPISQAQTSRSGRQIRRPVRFS</sequence>
<organism evidence="1 2">
    <name type="scientific">Araneus ventricosus</name>
    <name type="common">Orbweaver spider</name>
    <name type="synonym">Epeira ventricosa</name>
    <dbReference type="NCBI Taxonomy" id="182803"/>
    <lineage>
        <taxon>Eukaryota</taxon>
        <taxon>Metazoa</taxon>
        <taxon>Ecdysozoa</taxon>
        <taxon>Arthropoda</taxon>
        <taxon>Chelicerata</taxon>
        <taxon>Arachnida</taxon>
        <taxon>Araneae</taxon>
        <taxon>Araneomorphae</taxon>
        <taxon>Entelegynae</taxon>
        <taxon>Araneoidea</taxon>
        <taxon>Araneidae</taxon>
        <taxon>Araneus</taxon>
    </lineage>
</organism>
<protein>
    <submittedName>
        <fullName evidence="1">Uncharacterized protein</fullName>
    </submittedName>
</protein>
<gene>
    <name evidence="1" type="ORF">AVEN_47059_1</name>
</gene>
<reference evidence="1 2" key="1">
    <citation type="journal article" date="2019" name="Sci. Rep.">
        <title>Orb-weaving spider Araneus ventricosus genome elucidates the spidroin gene catalogue.</title>
        <authorList>
            <person name="Kono N."/>
            <person name="Nakamura H."/>
            <person name="Ohtoshi R."/>
            <person name="Moran D.A.P."/>
            <person name="Shinohara A."/>
            <person name="Yoshida Y."/>
            <person name="Fujiwara M."/>
            <person name="Mori M."/>
            <person name="Tomita M."/>
            <person name="Arakawa K."/>
        </authorList>
    </citation>
    <scope>NUCLEOTIDE SEQUENCE [LARGE SCALE GENOMIC DNA]</scope>
</reference>
<accession>A0A4Y2F103</accession>
<dbReference type="EMBL" id="BGPR01000740">
    <property type="protein sequence ID" value="GBM33764.1"/>
    <property type="molecule type" value="Genomic_DNA"/>
</dbReference>
<keyword evidence="2" id="KW-1185">Reference proteome</keyword>
<name>A0A4Y2F103_ARAVE</name>
<proteinExistence type="predicted"/>
<evidence type="ECO:0000313" key="1">
    <source>
        <dbReference type="EMBL" id="GBM33764.1"/>
    </source>
</evidence>
<dbReference type="PANTHER" id="PTHR38681:SF1">
    <property type="entry name" value="RETROVIRUS-RELATED POL POLYPROTEIN FROM TRANSPOSON 412-LIKE PROTEIN"/>
    <property type="match status" value="1"/>
</dbReference>
<evidence type="ECO:0000313" key="2">
    <source>
        <dbReference type="Proteomes" id="UP000499080"/>
    </source>
</evidence>
<comment type="caution">
    <text evidence="1">The sequence shown here is derived from an EMBL/GenBank/DDBJ whole genome shotgun (WGS) entry which is preliminary data.</text>
</comment>